<evidence type="ECO:0000256" key="13">
    <source>
        <dbReference type="RuleBase" id="RU003694"/>
    </source>
</evidence>
<protein>
    <recommendedName>
        <fullName evidence="11">Nodulation protein E</fullName>
    </recommendedName>
    <alternativeName>
        <fullName evidence="12">Host-specificity of nodulation protein B</fullName>
    </alternativeName>
</protein>
<keyword evidence="3" id="KW-0536">Nodulation</keyword>
<dbReference type="PROSITE" id="PS00606">
    <property type="entry name" value="KS3_1"/>
    <property type="match status" value="1"/>
</dbReference>
<evidence type="ECO:0000256" key="4">
    <source>
        <dbReference type="ARBA" id="ARBA00022475"/>
    </source>
</evidence>
<dbReference type="PANTHER" id="PTHR11712">
    <property type="entry name" value="POLYKETIDE SYNTHASE-RELATED"/>
    <property type="match status" value="1"/>
</dbReference>
<dbReference type="SUPFAM" id="SSF53901">
    <property type="entry name" value="Thiolase-like"/>
    <property type="match status" value="2"/>
</dbReference>
<evidence type="ECO:0000256" key="10">
    <source>
        <dbReference type="ARBA" id="ARBA00037576"/>
    </source>
</evidence>
<evidence type="ECO:0000259" key="14">
    <source>
        <dbReference type="PROSITE" id="PS52004"/>
    </source>
</evidence>
<dbReference type="InterPro" id="IPR020841">
    <property type="entry name" value="PKS_Beta-ketoAc_synthase_dom"/>
</dbReference>
<dbReference type="InterPro" id="IPR014030">
    <property type="entry name" value="Ketoacyl_synth_N"/>
</dbReference>
<keyword evidence="5" id="KW-0997">Cell inner membrane</keyword>
<dbReference type="InterPro" id="IPR014031">
    <property type="entry name" value="Ketoacyl_synth_C"/>
</dbReference>
<comment type="subcellular location">
    <subcellularLocation>
        <location evidence="1">Cell inner membrane</location>
    </subcellularLocation>
</comment>
<dbReference type="SMART" id="SM00825">
    <property type="entry name" value="PKS_KS"/>
    <property type="match status" value="1"/>
</dbReference>
<dbReference type="NCBIfam" id="NF005589">
    <property type="entry name" value="PRK07314.1"/>
    <property type="match status" value="1"/>
</dbReference>
<evidence type="ECO:0000256" key="2">
    <source>
        <dbReference type="ARBA" id="ARBA00008467"/>
    </source>
</evidence>
<evidence type="ECO:0000256" key="7">
    <source>
        <dbReference type="ARBA" id="ARBA00022692"/>
    </source>
</evidence>
<dbReference type="EMBL" id="LPWF01000027">
    <property type="protein sequence ID" value="ODR97087.1"/>
    <property type="molecule type" value="Genomic_DNA"/>
</dbReference>
<dbReference type="PROSITE" id="PS52004">
    <property type="entry name" value="KS3_2"/>
    <property type="match status" value="1"/>
</dbReference>
<dbReference type="CDD" id="cd00834">
    <property type="entry name" value="KAS_I_II"/>
    <property type="match status" value="1"/>
</dbReference>
<feature type="domain" description="Ketosynthase family 3 (KS3)" evidence="14">
    <location>
        <begin position="7"/>
        <end position="409"/>
    </location>
</feature>
<dbReference type="AlphaFoldDB" id="A0A1E3VU91"/>
<comment type="function">
    <text evidence="10">Proposed to synthesize NOD factor fatty acyl chain. Involved in the synthesis of a highly unsaturated fatty acid moiety, which forms part of a lipo-oligosaccharide that is responsible for host specificity.</text>
</comment>
<evidence type="ECO:0000256" key="8">
    <source>
        <dbReference type="ARBA" id="ARBA00022989"/>
    </source>
</evidence>
<proteinExistence type="inferred from homology"/>
<keyword evidence="16" id="KW-1185">Reference proteome</keyword>
<dbReference type="Pfam" id="PF02801">
    <property type="entry name" value="Ketoacyl-synt_C"/>
    <property type="match status" value="1"/>
</dbReference>
<name>A0A1E3VU91_9HYPH</name>
<sequence>MTQTNGRRRVVVTGQGVVTPLGTGVDKFWAAMQRSDCGIREVQSFDTEDLYITIAGEVPDFDPRERLQSKQLLLADKYSQYAGCAAHEAVTQAKLEYPIKDSDSYRAACIIGSGVGGLTTLEFSYKMLFKENKRATHPLTLLKAIGSSASAHVSIEYGIKGPTFGLVSACATATHSIGMTYRMIREGLVDVGLAGAAEASLNWGATRAWQAMRVLSPDGLWPFAKKRNGTVLAEGAGILMLEEYERAKDRGAPILAELMGYGMTADAADMVNPSIDGASTAMQQALDDSGLAPSDIDYINAHGTGTMVNDINETRAIKRVFGNAANKLSISSTKSMHGHCLGAGGGIEAVAAIKAIGENYVPPTAGLDEPDPECDLDYTANTGKAREVNYAMSNSFAFGGLNAVLVFGPPPA</sequence>
<dbReference type="InterPro" id="IPR018201">
    <property type="entry name" value="Ketoacyl_synth_AS"/>
</dbReference>
<dbReference type="GO" id="GO:0005886">
    <property type="term" value="C:plasma membrane"/>
    <property type="evidence" value="ECO:0007669"/>
    <property type="project" value="UniProtKB-SubCell"/>
</dbReference>
<evidence type="ECO:0000256" key="1">
    <source>
        <dbReference type="ARBA" id="ARBA00004533"/>
    </source>
</evidence>
<keyword evidence="9" id="KW-0472">Membrane</keyword>
<keyword evidence="6 13" id="KW-0808">Transferase</keyword>
<keyword evidence="8" id="KW-1133">Transmembrane helix</keyword>
<reference evidence="15 16" key="1">
    <citation type="journal article" date="2016" name="Environ. Microbiol.">
        <title>New Methyloceanibacter diversity from North Sea sediments includes methanotroph containing solely the soluble methane monooxygenase.</title>
        <authorList>
            <person name="Vekeman B."/>
            <person name="Kerckhof F.M."/>
            <person name="Cremers G."/>
            <person name="de Vos P."/>
            <person name="Vandamme P."/>
            <person name="Boon N."/>
            <person name="Op den Camp H.J."/>
            <person name="Heylen K."/>
        </authorList>
    </citation>
    <scope>NUCLEOTIDE SEQUENCE [LARGE SCALE GENOMIC DNA]</scope>
    <source>
        <strain evidence="15 16">R-67175</strain>
    </source>
</reference>
<accession>A0A1E3VU91</accession>
<keyword evidence="4" id="KW-1003">Cell membrane</keyword>
<evidence type="ECO:0000313" key="16">
    <source>
        <dbReference type="Proteomes" id="UP000094472"/>
    </source>
</evidence>
<evidence type="ECO:0000256" key="5">
    <source>
        <dbReference type="ARBA" id="ARBA00022519"/>
    </source>
</evidence>
<gene>
    <name evidence="15" type="ORF">AUC69_13350</name>
</gene>
<dbReference type="Proteomes" id="UP000094472">
    <property type="component" value="Unassembled WGS sequence"/>
</dbReference>
<dbReference type="InterPro" id="IPR016039">
    <property type="entry name" value="Thiolase-like"/>
</dbReference>
<dbReference type="STRING" id="1774969.AUC69_13350"/>
<comment type="caution">
    <text evidence="15">The sequence shown here is derived from an EMBL/GenBank/DDBJ whole genome shotgun (WGS) entry which is preliminary data.</text>
</comment>
<dbReference type="PANTHER" id="PTHR11712:SF352">
    <property type="entry name" value="3-OXOACYL-[ACYL-CARRIER-PROTEIN] SYNTHASE"/>
    <property type="match status" value="1"/>
</dbReference>
<organism evidence="15 16">
    <name type="scientific">Methyloceanibacter superfactus</name>
    <dbReference type="NCBI Taxonomy" id="1774969"/>
    <lineage>
        <taxon>Bacteria</taxon>
        <taxon>Pseudomonadati</taxon>
        <taxon>Pseudomonadota</taxon>
        <taxon>Alphaproteobacteria</taxon>
        <taxon>Hyphomicrobiales</taxon>
        <taxon>Hyphomicrobiaceae</taxon>
        <taxon>Methyloceanibacter</taxon>
    </lineage>
</organism>
<keyword evidence="7" id="KW-0812">Transmembrane</keyword>
<evidence type="ECO:0000256" key="6">
    <source>
        <dbReference type="ARBA" id="ARBA00022679"/>
    </source>
</evidence>
<evidence type="ECO:0000313" key="15">
    <source>
        <dbReference type="EMBL" id="ODR97087.1"/>
    </source>
</evidence>
<dbReference type="GO" id="GO:0006633">
    <property type="term" value="P:fatty acid biosynthetic process"/>
    <property type="evidence" value="ECO:0007669"/>
    <property type="project" value="InterPro"/>
</dbReference>
<dbReference type="GO" id="GO:0004315">
    <property type="term" value="F:3-oxoacyl-[acyl-carrier-protein] synthase activity"/>
    <property type="evidence" value="ECO:0007669"/>
    <property type="project" value="InterPro"/>
</dbReference>
<evidence type="ECO:0000256" key="12">
    <source>
        <dbReference type="ARBA" id="ARBA00041756"/>
    </source>
</evidence>
<dbReference type="Gene3D" id="3.40.47.10">
    <property type="match status" value="1"/>
</dbReference>
<dbReference type="OrthoDB" id="9808669at2"/>
<dbReference type="InterPro" id="IPR000794">
    <property type="entry name" value="Beta-ketoacyl_synthase"/>
</dbReference>
<comment type="similarity">
    <text evidence="2 13">Belongs to the thiolase-like superfamily. Beta-ketoacyl-ACP synthases family.</text>
</comment>
<evidence type="ECO:0000256" key="11">
    <source>
        <dbReference type="ARBA" id="ARBA00039445"/>
    </source>
</evidence>
<dbReference type="Pfam" id="PF00109">
    <property type="entry name" value="ketoacyl-synt"/>
    <property type="match status" value="1"/>
</dbReference>
<evidence type="ECO:0000256" key="3">
    <source>
        <dbReference type="ARBA" id="ARBA00022458"/>
    </source>
</evidence>
<evidence type="ECO:0000256" key="9">
    <source>
        <dbReference type="ARBA" id="ARBA00023136"/>
    </source>
</evidence>
<dbReference type="RefSeq" id="WP_069442111.1">
    <property type="nucleotide sequence ID" value="NZ_LPWF01000027.1"/>
</dbReference>